<dbReference type="Gene3D" id="2.60.120.920">
    <property type="match status" value="1"/>
</dbReference>
<dbReference type="AlphaFoldDB" id="L8H126"/>
<accession>L8H126</accession>
<sequence length="118" mass="12958">MEWTGAGVADQRTWGWYPNGLLAMAHSPGMTHFAPPYRKGDRLGLHVDLGQHKIALYKNGVQVTPTIYDPNLRAGESEALFAAMCCHSADCVATFAVCPKLPPVRDYLHTMANLAMPF</sequence>
<dbReference type="InterPro" id="IPR043136">
    <property type="entry name" value="B30.2/SPRY_sf"/>
</dbReference>
<dbReference type="VEuPathDB" id="AmoebaDB:ACA1_162110"/>
<organism evidence="1 2">
    <name type="scientific">Acanthamoeba castellanii (strain ATCC 30010 / Neff)</name>
    <dbReference type="NCBI Taxonomy" id="1257118"/>
    <lineage>
        <taxon>Eukaryota</taxon>
        <taxon>Amoebozoa</taxon>
        <taxon>Discosea</taxon>
        <taxon>Longamoebia</taxon>
        <taxon>Centramoebida</taxon>
        <taxon>Acanthamoebidae</taxon>
        <taxon>Acanthamoeba</taxon>
    </lineage>
</organism>
<dbReference type="EMBL" id="KB007961">
    <property type="protein sequence ID" value="ELR18056.1"/>
    <property type="molecule type" value="Genomic_DNA"/>
</dbReference>
<evidence type="ECO:0008006" key="3">
    <source>
        <dbReference type="Google" id="ProtNLM"/>
    </source>
</evidence>
<keyword evidence="2" id="KW-1185">Reference proteome</keyword>
<proteinExistence type="predicted"/>
<evidence type="ECO:0000313" key="2">
    <source>
        <dbReference type="Proteomes" id="UP000011083"/>
    </source>
</evidence>
<protein>
    <recommendedName>
        <fullName evidence="3">SPRY domain containing protein</fullName>
    </recommendedName>
</protein>
<dbReference type="RefSeq" id="XP_004340075.1">
    <property type="nucleotide sequence ID" value="XM_004340027.1"/>
</dbReference>
<dbReference type="SUPFAM" id="SSF49899">
    <property type="entry name" value="Concanavalin A-like lectins/glucanases"/>
    <property type="match status" value="1"/>
</dbReference>
<gene>
    <name evidence="1" type="ORF">ACA1_162110</name>
</gene>
<dbReference type="GeneID" id="14918818"/>
<name>L8H126_ACACF</name>
<reference evidence="1 2" key="1">
    <citation type="journal article" date="2013" name="Genome Biol.">
        <title>Genome of Acanthamoeba castellanii highlights extensive lateral gene transfer and early evolution of tyrosine kinase signaling.</title>
        <authorList>
            <person name="Clarke M."/>
            <person name="Lohan A.J."/>
            <person name="Liu B."/>
            <person name="Lagkouvardos I."/>
            <person name="Roy S."/>
            <person name="Zafar N."/>
            <person name="Bertelli C."/>
            <person name="Schilde C."/>
            <person name="Kianianmomeni A."/>
            <person name="Burglin T.R."/>
            <person name="Frech C."/>
            <person name="Turcotte B."/>
            <person name="Kopec K.O."/>
            <person name="Synnott J.M."/>
            <person name="Choo C."/>
            <person name="Paponov I."/>
            <person name="Finkler A."/>
            <person name="Soon Heng Tan C."/>
            <person name="Hutchins A.P."/>
            <person name="Weinmeier T."/>
            <person name="Rattei T."/>
            <person name="Chu J.S."/>
            <person name="Gimenez G."/>
            <person name="Irimia M."/>
            <person name="Rigden D.J."/>
            <person name="Fitzpatrick D.A."/>
            <person name="Lorenzo-Morales J."/>
            <person name="Bateman A."/>
            <person name="Chiu C.H."/>
            <person name="Tang P."/>
            <person name="Hegemann P."/>
            <person name="Fromm H."/>
            <person name="Raoult D."/>
            <person name="Greub G."/>
            <person name="Miranda-Saavedra D."/>
            <person name="Chen N."/>
            <person name="Nash P."/>
            <person name="Ginger M.L."/>
            <person name="Horn M."/>
            <person name="Schaap P."/>
            <person name="Caler L."/>
            <person name="Loftus B."/>
        </authorList>
    </citation>
    <scope>NUCLEOTIDE SEQUENCE [LARGE SCALE GENOMIC DNA]</scope>
    <source>
        <strain evidence="1 2">Neff</strain>
    </source>
</reference>
<dbReference type="Proteomes" id="UP000011083">
    <property type="component" value="Unassembled WGS sequence"/>
</dbReference>
<dbReference type="InterPro" id="IPR013320">
    <property type="entry name" value="ConA-like_dom_sf"/>
</dbReference>
<dbReference type="KEGG" id="acan:ACA1_162110"/>
<evidence type="ECO:0000313" key="1">
    <source>
        <dbReference type="EMBL" id="ELR18056.1"/>
    </source>
</evidence>